<proteinExistence type="predicted"/>
<protein>
    <submittedName>
        <fullName evidence="1">Uncharacterized protein</fullName>
    </submittedName>
</protein>
<dbReference type="RefSeq" id="WP_229702535.1">
    <property type="nucleotide sequence ID" value="NZ_BMMM01000001.1"/>
</dbReference>
<name>A0A917XRY7_9ACTN</name>
<dbReference type="AlphaFoldDB" id="A0A917XRY7"/>
<gene>
    <name evidence="1" type="ORF">GCM10011579_006880</name>
</gene>
<dbReference type="EMBL" id="BMMM01000001">
    <property type="protein sequence ID" value="GGN51245.1"/>
    <property type="molecule type" value="Genomic_DNA"/>
</dbReference>
<accession>A0A917XRY7</accession>
<dbReference type="Gene3D" id="1.10.10.10">
    <property type="entry name" value="Winged helix-like DNA-binding domain superfamily/Winged helix DNA-binding domain"/>
    <property type="match status" value="1"/>
</dbReference>
<evidence type="ECO:0000313" key="1">
    <source>
        <dbReference type="EMBL" id="GGN51245.1"/>
    </source>
</evidence>
<dbReference type="InterPro" id="IPR036388">
    <property type="entry name" value="WH-like_DNA-bd_sf"/>
</dbReference>
<evidence type="ECO:0000313" key="2">
    <source>
        <dbReference type="Proteomes" id="UP000600365"/>
    </source>
</evidence>
<organism evidence="1 2">
    <name type="scientific">Streptomyces albiflavescens</name>
    <dbReference type="NCBI Taxonomy" id="1623582"/>
    <lineage>
        <taxon>Bacteria</taxon>
        <taxon>Bacillati</taxon>
        <taxon>Actinomycetota</taxon>
        <taxon>Actinomycetes</taxon>
        <taxon>Kitasatosporales</taxon>
        <taxon>Streptomycetaceae</taxon>
        <taxon>Streptomyces</taxon>
    </lineage>
</organism>
<comment type="caution">
    <text evidence="1">The sequence shown here is derived from an EMBL/GenBank/DDBJ whole genome shotgun (WGS) entry which is preliminary data.</text>
</comment>
<reference evidence="1 2" key="1">
    <citation type="journal article" date="2014" name="Int. J. Syst. Evol. Microbiol.">
        <title>Complete genome sequence of Corynebacterium casei LMG S-19264T (=DSM 44701T), isolated from a smear-ripened cheese.</title>
        <authorList>
            <consortium name="US DOE Joint Genome Institute (JGI-PGF)"/>
            <person name="Walter F."/>
            <person name="Albersmeier A."/>
            <person name="Kalinowski J."/>
            <person name="Ruckert C."/>
        </authorList>
    </citation>
    <scope>NUCLEOTIDE SEQUENCE [LARGE SCALE GENOMIC DNA]</scope>
    <source>
        <strain evidence="1 2">CGMCC 4.7111</strain>
    </source>
</reference>
<dbReference type="Proteomes" id="UP000600365">
    <property type="component" value="Unassembled WGS sequence"/>
</dbReference>
<keyword evidence="2" id="KW-1185">Reference proteome</keyword>
<sequence>MPSGSAGGAIWYQLTQAGAELGPVVDALSWWGMRHAWRPPRPGEPLHIEHLLRANVEAIARTGHDREHACRQLDFGPDGRYVIEGGEDGWRLEDGLAARPPDVTVTGPAAAWPHFTMEPTAFRASALGFALTGPAPARARFLRLLRAFPRTVGQDT</sequence>